<feature type="transmembrane region" description="Helical" evidence="1">
    <location>
        <begin position="101"/>
        <end position="126"/>
    </location>
</feature>
<reference evidence="2" key="1">
    <citation type="submission" date="2016-09" db="EMBL/GenBank/DDBJ databases">
        <title>Whole genome sequencing of Salmonella enterica.</title>
        <authorList>
            <person name="Bell R."/>
        </authorList>
    </citation>
    <scope>NUCLEOTIDE SEQUENCE [LARGE SCALE GENOMIC DNA]</scope>
    <source>
        <strain evidence="2">CFSAN044978</strain>
    </source>
</reference>
<dbReference type="AlphaFoldDB" id="A0A1S0Z592"/>
<name>A0A1S0Z592_SALET</name>
<comment type="caution">
    <text evidence="2">The sequence shown here is derived from an EMBL/GenBank/DDBJ whole genome shotgun (WGS) entry which is preliminary data.</text>
</comment>
<dbReference type="CDD" id="cd21807">
    <property type="entry name" value="ABC-2_lan_permease_MutE_EpiE-like"/>
    <property type="match status" value="1"/>
</dbReference>
<dbReference type="Pfam" id="PF12730">
    <property type="entry name" value="ABC2_membrane_4"/>
    <property type="match status" value="1"/>
</dbReference>
<protein>
    <submittedName>
        <fullName evidence="2">Lantibiotic ABC transporter permease</fullName>
    </submittedName>
</protein>
<proteinExistence type="predicted"/>
<feature type="transmembrane region" description="Helical" evidence="1">
    <location>
        <begin position="224"/>
        <end position="244"/>
    </location>
</feature>
<feature type="transmembrane region" description="Helical" evidence="1">
    <location>
        <begin position="132"/>
        <end position="157"/>
    </location>
</feature>
<evidence type="ECO:0000256" key="1">
    <source>
        <dbReference type="SAM" id="Phobius"/>
    </source>
</evidence>
<feature type="transmembrane region" description="Helical" evidence="1">
    <location>
        <begin position="20"/>
        <end position="39"/>
    </location>
</feature>
<feature type="transmembrane region" description="Helical" evidence="1">
    <location>
        <begin position="164"/>
        <end position="187"/>
    </location>
</feature>
<accession>A0A1S0Z592</accession>
<keyword evidence="1" id="KW-1133">Transmembrane helix</keyword>
<keyword evidence="1" id="KW-0472">Membrane</keyword>
<feature type="transmembrane region" description="Helical" evidence="1">
    <location>
        <begin position="54"/>
        <end position="73"/>
    </location>
</feature>
<keyword evidence="1" id="KW-0812">Transmembrane</keyword>
<dbReference type="EMBL" id="MLZC01000052">
    <property type="protein sequence ID" value="OHG54000.1"/>
    <property type="molecule type" value="Genomic_DNA"/>
</dbReference>
<dbReference type="InterPro" id="IPR021205">
    <property type="entry name" value="Lanti_perm_SpaE/MutE/EpiE-like"/>
</dbReference>
<evidence type="ECO:0000313" key="2">
    <source>
        <dbReference type="EMBL" id="OHG54000.1"/>
    </source>
</evidence>
<sequence>MISYIKTELMKEKRSANLKLGIIVPIIFVLFNIAMISLMGESPEGKSYILATSFNWYPLLILPIVLSLLVVNINGKEKSEHIVLQKSKNLSFTKIELAKNIIIVAELFIILLISTILIFTVATFFLGEKISLSQLIIATICLFIGSLPIVALSFLIYGLTKKKAVLILLNFVLTFPSAVIAVTKNWILFPWSYNLRMLSPVVGVHPNGTFLETGSTLMNMDATYLGLILSIAVYVVVLTLSLLINNKRSK</sequence>
<gene>
    <name evidence="2" type="ORF">A7T00_33730</name>
</gene>
<organism evidence="2">
    <name type="scientific">Salmonella enterica subsp. enterica serovar Saintpaul</name>
    <dbReference type="NCBI Taxonomy" id="90105"/>
    <lineage>
        <taxon>Bacteria</taxon>
        <taxon>Pseudomonadati</taxon>
        <taxon>Pseudomonadota</taxon>
        <taxon>Gammaproteobacteria</taxon>
        <taxon>Enterobacterales</taxon>
        <taxon>Enterobacteriaceae</taxon>
        <taxon>Salmonella</taxon>
    </lineage>
</organism>